<keyword evidence="3" id="KW-1185">Reference proteome</keyword>
<dbReference type="EMBL" id="MU003799">
    <property type="protein sequence ID" value="KAF2720465.1"/>
    <property type="molecule type" value="Genomic_DNA"/>
</dbReference>
<keyword evidence="1" id="KW-0812">Transmembrane</keyword>
<accession>A0A9P4UPX1</accession>
<keyword evidence="1" id="KW-1133">Transmembrane helix</keyword>
<feature type="transmembrane region" description="Helical" evidence="1">
    <location>
        <begin position="84"/>
        <end position="101"/>
    </location>
</feature>
<keyword evidence="1" id="KW-0472">Membrane</keyword>
<comment type="caution">
    <text evidence="2">The sequence shown here is derived from an EMBL/GenBank/DDBJ whole genome shotgun (WGS) entry which is preliminary data.</text>
</comment>
<name>A0A9P4UPX1_9PEZI</name>
<evidence type="ECO:0000256" key="1">
    <source>
        <dbReference type="SAM" id="Phobius"/>
    </source>
</evidence>
<protein>
    <submittedName>
        <fullName evidence="2">Uncharacterized protein</fullName>
    </submittedName>
</protein>
<evidence type="ECO:0000313" key="3">
    <source>
        <dbReference type="Proteomes" id="UP000799441"/>
    </source>
</evidence>
<sequence>MQPWYERCAACMKPEWYEAWGIRYEVRGVWYVACSDNLPDRDSSPVQNTRLCQTSTIPSACNTVPQDPSRCLGAIVRISNPSPHARAFLLLLLLLLLLLHLHRVKAKGRRSTCVREGTVHQIPTGLRRYGATVLRCYGASGGRRKPEATRRPALFCSRTRVLPRFASHLGAALVLCVL</sequence>
<dbReference type="Proteomes" id="UP000799441">
    <property type="component" value="Unassembled WGS sequence"/>
</dbReference>
<reference evidence="2" key="1">
    <citation type="journal article" date="2020" name="Stud. Mycol.">
        <title>101 Dothideomycetes genomes: a test case for predicting lifestyles and emergence of pathogens.</title>
        <authorList>
            <person name="Haridas S."/>
            <person name="Albert R."/>
            <person name="Binder M."/>
            <person name="Bloem J."/>
            <person name="Labutti K."/>
            <person name="Salamov A."/>
            <person name="Andreopoulos B."/>
            <person name="Baker S."/>
            <person name="Barry K."/>
            <person name="Bills G."/>
            <person name="Bluhm B."/>
            <person name="Cannon C."/>
            <person name="Castanera R."/>
            <person name="Culley D."/>
            <person name="Daum C."/>
            <person name="Ezra D."/>
            <person name="Gonzalez J."/>
            <person name="Henrissat B."/>
            <person name="Kuo A."/>
            <person name="Liang C."/>
            <person name="Lipzen A."/>
            <person name="Lutzoni F."/>
            <person name="Magnuson J."/>
            <person name="Mondo S."/>
            <person name="Nolan M."/>
            <person name="Ohm R."/>
            <person name="Pangilinan J."/>
            <person name="Park H.-J."/>
            <person name="Ramirez L."/>
            <person name="Alfaro M."/>
            <person name="Sun H."/>
            <person name="Tritt A."/>
            <person name="Yoshinaga Y."/>
            <person name="Zwiers L.-H."/>
            <person name="Turgeon B."/>
            <person name="Goodwin S."/>
            <person name="Spatafora J."/>
            <person name="Crous P."/>
            <person name="Grigoriev I."/>
        </authorList>
    </citation>
    <scope>NUCLEOTIDE SEQUENCE</scope>
    <source>
        <strain evidence="2">CBS 116435</strain>
    </source>
</reference>
<proteinExistence type="predicted"/>
<dbReference type="AlphaFoldDB" id="A0A9P4UPX1"/>
<gene>
    <name evidence="2" type="ORF">K431DRAFT_91661</name>
</gene>
<evidence type="ECO:0000313" key="2">
    <source>
        <dbReference type="EMBL" id="KAF2720465.1"/>
    </source>
</evidence>
<organism evidence="2 3">
    <name type="scientific">Polychaeton citri CBS 116435</name>
    <dbReference type="NCBI Taxonomy" id="1314669"/>
    <lineage>
        <taxon>Eukaryota</taxon>
        <taxon>Fungi</taxon>
        <taxon>Dikarya</taxon>
        <taxon>Ascomycota</taxon>
        <taxon>Pezizomycotina</taxon>
        <taxon>Dothideomycetes</taxon>
        <taxon>Dothideomycetidae</taxon>
        <taxon>Capnodiales</taxon>
        <taxon>Capnodiaceae</taxon>
        <taxon>Polychaeton</taxon>
    </lineage>
</organism>